<dbReference type="Proteomes" id="UP001626603">
    <property type="component" value="Chromosome"/>
</dbReference>
<sequence>MRNGQRRCSRSRGFSATRTFERAKVDLRRCDVYGRVYHSQEAHENICEV</sequence>
<name>A0ABD8AAQ6_9EURY</name>
<organism evidence="1 2">
    <name type="scientific">Methanoculleus palmolei</name>
    <dbReference type="NCBI Taxonomy" id="72612"/>
    <lineage>
        <taxon>Archaea</taxon>
        <taxon>Methanobacteriati</taxon>
        <taxon>Methanobacteriota</taxon>
        <taxon>Stenosarchaea group</taxon>
        <taxon>Methanomicrobia</taxon>
        <taxon>Methanomicrobiales</taxon>
        <taxon>Methanomicrobiaceae</taxon>
        <taxon>Methanoculleus</taxon>
    </lineage>
</organism>
<evidence type="ECO:0000313" key="2">
    <source>
        <dbReference type="Proteomes" id="UP001626603"/>
    </source>
</evidence>
<reference evidence="1 2" key="1">
    <citation type="submission" date="2023-10" db="EMBL/GenBank/DDBJ databases">
        <title>The complete genome sequence of Methanoculleus palmolei DSM 4273.</title>
        <authorList>
            <person name="Lai S.-J."/>
            <person name="You Y.-T."/>
            <person name="Chen S.-C."/>
        </authorList>
    </citation>
    <scope>NUCLEOTIDE SEQUENCE [LARGE SCALE GENOMIC DNA]</scope>
    <source>
        <strain evidence="1 2">DSM 4273</strain>
    </source>
</reference>
<accession>A0ABD8AAQ6</accession>
<gene>
    <name evidence="1" type="ORF">R6Y95_04675</name>
</gene>
<dbReference type="EMBL" id="CP137641">
    <property type="protein sequence ID" value="WOX56634.1"/>
    <property type="molecule type" value="Genomic_DNA"/>
</dbReference>
<protein>
    <submittedName>
        <fullName evidence="1">Uncharacterized protein</fullName>
    </submittedName>
</protein>
<evidence type="ECO:0000313" key="1">
    <source>
        <dbReference type="EMBL" id="WOX56634.1"/>
    </source>
</evidence>
<dbReference type="AlphaFoldDB" id="A0ABD8AAQ6"/>
<proteinExistence type="predicted"/>
<keyword evidence="2" id="KW-1185">Reference proteome</keyword>